<name>A0A5C5WJK5_9BACT</name>
<dbReference type="PANTHER" id="PTHR43691">
    <property type="entry name" value="URIDINE PHOSPHORYLASE"/>
    <property type="match status" value="1"/>
</dbReference>
<dbReference type="InterPro" id="IPR035994">
    <property type="entry name" value="Nucleoside_phosphorylase_sf"/>
</dbReference>
<feature type="region of interest" description="Disordered" evidence="1">
    <location>
        <begin position="377"/>
        <end position="397"/>
    </location>
</feature>
<accession>A0A5C5WJK5</accession>
<dbReference type="Pfam" id="PF01048">
    <property type="entry name" value="PNP_UDP_1"/>
    <property type="match status" value="1"/>
</dbReference>
<reference evidence="3 4" key="1">
    <citation type="submission" date="2019-02" db="EMBL/GenBank/DDBJ databases">
        <title>Deep-cultivation of Planctomycetes and their phenomic and genomic characterization uncovers novel biology.</title>
        <authorList>
            <person name="Wiegand S."/>
            <person name="Jogler M."/>
            <person name="Boedeker C."/>
            <person name="Pinto D."/>
            <person name="Vollmers J."/>
            <person name="Rivas-Marin E."/>
            <person name="Kohn T."/>
            <person name="Peeters S.H."/>
            <person name="Heuer A."/>
            <person name="Rast P."/>
            <person name="Oberbeckmann S."/>
            <person name="Bunk B."/>
            <person name="Jeske O."/>
            <person name="Meyerdierks A."/>
            <person name="Storesund J.E."/>
            <person name="Kallscheuer N."/>
            <person name="Luecker S."/>
            <person name="Lage O.M."/>
            <person name="Pohl T."/>
            <person name="Merkel B.J."/>
            <person name="Hornburger P."/>
            <person name="Mueller R.-W."/>
            <person name="Bruemmer F."/>
            <person name="Labrenz M."/>
            <person name="Spormann A.M."/>
            <person name="Op Den Camp H."/>
            <person name="Overmann J."/>
            <person name="Amann R."/>
            <person name="Jetten M.S.M."/>
            <person name="Mascher T."/>
            <person name="Medema M.H."/>
            <person name="Devos D.P."/>
            <person name="Kaster A.-K."/>
            <person name="Ovreas L."/>
            <person name="Rohde M."/>
            <person name="Galperin M.Y."/>
            <person name="Jogler C."/>
        </authorList>
    </citation>
    <scope>NUCLEOTIDE SEQUENCE [LARGE SCALE GENOMIC DNA]</scope>
    <source>
        <strain evidence="3 4">Pla22</strain>
    </source>
</reference>
<feature type="domain" description="Nucleoside phosphorylase" evidence="2">
    <location>
        <begin position="181"/>
        <end position="364"/>
    </location>
</feature>
<evidence type="ECO:0000313" key="3">
    <source>
        <dbReference type="EMBL" id="TWT50201.1"/>
    </source>
</evidence>
<dbReference type="SUPFAM" id="SSF53167">
    <property type="entry name" value="Purine and uridine phosphorylases"/>
    <property type="match status" value="1"/>
</dbReference>
<dbReference type="Gene3D" id="3.40.50.1580">
    <property type="entry name" value="Nucleoside phosphorylase domain"/>
    <property type="match status" value="1"/>
</dbReference>
<gene>
    <name evidence="3" type="primary">amn</name>
    <name evidence="3" type="ORF">Pla22_29420</name>
</gene>
<dbReference type="Proteomes" id="UP000316598">
    <property type="component" value="Unassembled WGS sequence"/>
</dbReference>
<evidence type="ECO:0000256" key="1">
    <source>
        <dbReference type="SAM" id="MobiDB-lite"/>
    </source>
</evidence>
<sequence>MNTDLRIDPTLSEDEVRSQIEAACTRMEQTYADGYYSKISVFRNWSKHNPELTGKIARPRAYRWYLRRELLKLAKRGAEITVSQSRARVDLNDPNLLEKIDETDFDLTRKKVFLFGPERSELSIARLEHYTGTSSEDFQRYVLLTNYQMHVTAFIEQFPDCVRPNRPDVQMPALHHKEPDNRGISIVNIGVGPSNAKNFTDHLAVLRPDAMLMVGHCAGVRNHQDVGDFVLASGYMRGDHLLDEALPPSVPITPSFLLNRALANALDFAKLTYRIGAVYTTADRNWELSLRRTLENLRASRSIAVDMESATVAANGFRYRIPSATLLCVSDKPLHGLPKLPGEAKAFYQDTKKQHIAVATAAIRMIKDQYPGGLPNSDIRSLDEPLLEGPDHQMNID</sequence>
<proteinExistence type="predicted"/>
<keyword evidence="4" id="KW-1185">Reference proteome</keyword>
<evidence type="ECO:0000313" key="4">
    <source>
        <dbReference type="Proteomes" id="UP000316598"/>
    </source>
</evidence>
<dbReference type="InterPro" id="IPR000845">
    <property type="entry name" value="Nucleoside_phosphorylase_d"/>
</dbReference>
<dbReference type="RefSeq" id="WP_146515471.1">
    <property type="nucleotide sequence ID" value="NZ_SJPI01000002.1"/>
</dbReference>
<dbReference type="CDD" id="cd17762">
    <property type="entry name" value="AMN"/>
    <property type="match status" value="1"/>
</dbReference>
<dbReference type="PANTHER" id="PTHR43691:SF6">
    <property type="entry name" value="AMP NUCLEOSIDASE"/>
    <property type="match status" value="1"/>
</dbReference>
<dbReference type="GO" id="GO:0008714">
    <property type="term" value="F:AMP nucleosidase activity"/>
    <property type="evidence" value="ECO:0007669"/>
    <property type="project" value="UniProtKB-EC"/>
</dbReference>
<dbReference type="AlphaFoldDB" id="A0A5C5WJK5"/>
<keyword evidence="3" id="KW-0378">Hydrolase</keyword>
<dbReference type="EC" id="3.2.2.4" evidence="3"/>
<evidence type="ECO:0000259" key="2">
    <source>
        <dbReference type="Pfam" id="PF01048"/>
    </source>
</evidence>
<dbReference type="GO" id="GO:0005829">
    <property type="term" value="C:cytosol"/>
    <property type="evidence" value="ECO:0007669"/>
    <property type="project" value="TreeGrafter"/>
</dbReference>
<dbReference type="GO" id="GO:0009116">
    <property type="term" value="P:nucleoside metabolic process"/>
    <property type="evidence" value="ECO:0007669"/>
    <property type="project" value="InterPro"/>
</dbReference>
<comment type="caution">
    <text evidence="3">The sequence shown here is derived from an EMBL/GenBank/DDBJ whole genome shotgun (WGS) entry which is preliminary data.</text>
</comment>
<keyword evidence="3" id="KW-0326">Glycosidase</keyword>
<dbReference type="EMBL" id="SJPI01000002">
    <property type="protein sequence ID" value="TWT50201.1"/>
    <property type="molecule type" value="Genomic_DNA"/>
</dbReference>
<protein>
    <submittedName>
        <fullName evidence="3">AMP nucleosidase</fullName>
        <ecNumber evidence="3">3.2.2.4</ecNumber>
    </submittedName>
</protein>
<dbReference type="InterPro" id="IPR047039">
    <property type="entry name" value="AMN_phosphorylase"/>
</dbReference>
<organism evidence="3 4">
    <name type="scientific">Rubripirellula amarantea</name>
    <dbReference type="NCBI Taxonomy" id="2527999"/>
    <lineage>
        <taxon>Bacteria</taxon>
        <taxon>Pseudomonadati</taxon>
        <taxon>Planctomycetota</taxon>
        <taxon>Planctomycetia</taxon>
        <taxon>Pirellulales</taxon>
        <taxon>Pirellulaceae</taxon>
        <taxon>Rubripirellula</taxon>
    </lineage>
</organism>
<dbReference type="OrthoDB" id="7945729at2"/>